<dbReference type="RefSeq" id="WP_121846261.1">
    <property type="nucleotide sequence ID" value="NZ_PHOA01000064.1"/>
</dbReference>
<organism evidence="3 4">
    <name type="scientific">Kocuria tytonicola</name>
    <dbReference type="NCBI Taxonomy" id="2055946"/>
    <lineage>
        <taxon>Bacteria</taxon>
        <taxon>Bacillati</taxon>
        <taxon>Actinomycetota</taxon>
        <taxon>Actinomycetes</taxon>
        <taxon>Micrococcales</taxon>
        <taxon>Micrococcaceae</taxon>
        <taxon>Kocuria</taxon>
    </lineage>
</organism>
<dbReference type="Gene3D" id="2.40.128.110">
    <property type="entry name" value="Lipid/polyisoprenoid-binding, YceI-like"/>
    <property type="match status" value="1"/>
</dbReference>
<evidence type="ECO:0000259" key="2">
    <source>
        <dbReference type="SMART" id="SM00867"/>
    </source>
</evidence>
<comment type="similarity">
    <text evidence="1">Belongs to the UPF0312 family.</text>
</comment>
<keyword evidence="4" id="KW-1185">Reference proteome</keyword>
<dbReference type="Proteomes" id="UP000277871">
    <property type="component" value="Unassembled WGS sequence"/>
</dbReference>
<dbReference type="EMBL" id="RDEX01000003">
    <property type="protein sequence ID" value="RLY91563.1"/>
    <property type="molecule type" value="Genomic_DNA"/>
</dbReference>
<dbReference type="InterPro" id="IPR007372">
    <property type="entry name" value="Lipid/polyisoprenoid-bd_YceI"/>
</dbReference>
<dbReference type="SMART" id="SM00867">
    <property type="entry name" value="YceI"/>
    <property type="match status" value="1"/>
</dbReference>
<evidence type="ECO:0000313" key="3">
    <source>
        <dbReference type="EMBL" id="RLY91563.1"/>
    </source>
</evidence>
<sequence>MSTLDGMTTGTWTLDPAHTEVGFSVRHAGISKVRGVFGTVSGELTVTEDASRSTGLVSIDVASVDTKNEGRDNHVRSAEFFDVENHPEMTYQITGLDLTDGEGTVSGTLTLRGVSREVTLDTEFNGVAVDAFGTTRAGFTAATTISRKEFGITWNAALAAGGVMVSDKVRIDLDVEFTAPGSQH</sequence>
<name>A0A3L9LW73_9MICC</name>
<dbReference type="Pfam" id="PF04264">
    <property type="entry name" value="YceI"/>
    <property type="match status" value="1"/>
</dbReference>
<feature type="domain" description="Lipid/polyisoprenoid-binding YceI-like" evidence="2">
    <location>
        <begin position="11"/>
        <end position="178"/>
    </location>
</feature>
<comment type="caution">
    <text evidence="3">The sequence shown here is derived from an EMBL/GenBank/DDBJ whole genome shotgun (WGS) entry which is preliminary data.</text>
</comment>
<dbReference type="OrthoDB" id="9811006at2"/>
<dbReference type="SUPFAM" id="SSF101874">
    <property type="entry name" value="YceI-like"/>
    <property type="match status" value="1"/>
</dbReference>
<dbReference type="AlphaFoldDB" id="A0A3L9LW73"/>
<dbReference type="PANTHER" id="PTHR34406">
    <property type="entry name" value="PROTEIN YCEI"/>
    <property type="match status" value="1"/>
</dbReference>
<protein>
    <submittedName>
        <fullName evidence="3">Polyisoprenoid-binding protein</fullName>
    </submittedName>
</protein>
<gene>
    <name evidence="3" type="ORF">EAE32_09965</name>
</gene>
<proteinExistence type="inferred from homology"/>
<evidence type="ECO:0000256" key="1">
    <source>
        <dbReference type="ARBA" id="ARBA00008812"/>
    </source>
</evidence>
<dbReference type="PANTHER" id="PTHR34406:SF1">
    <property type="entry name" value="PROTEIN YCEI"/>
    <property type="match status" value="1"/>
</dbReference>
<evidence type="ECO:0000313" key="4">
    <source>
        <dbReference type="Proteomes" id="UP000277871"/>
    </source>
</evidence>
<reference evidence="3 4" key="1">
    <citation type="submission" date="2018-10" db="EMBL/GenBank/DDBJ databases">
        <title>Kocuria tytonicola, new bacteria from the preen glands of American barn owls (Tyto furcata).</title>
        <authorList>
            <person name="Braun M.S."/>
            <person name="Wang E."/>
            <person name="Zimmermann S."/>
            <person name="Boutin S."/>
            <person name="Wagner H."/>
            <person name="Wink M."/>
        </authorList>
    </citation>
    <scope>NUCLEOTIDE SEQUENCE [LARGE SCALE GENOMIC DNA]</scope>
    <source>
        <strain evidence="3 4">473</strain>
    </source>
</reference>
<accession>A0A3L9LW73</accession>
<dbReference type="InterPro" id="IPR036761">
    <property type="entry name" value="TTHA0802/YceI-like_sf"/>
</dbReference>